<organism evidence="10 11">
    <name type="scientific">Methanospirillum purgamenti</name>
    <dbReference type="NCBI Taxonomy" id="2834276"/>
    <lineage>
        <taxon>Archaea</taxon>
        <taxon>Methanobacteriati</taxon>
        <taxon>Methanobacteriota</taxon>
        <taxon>Stenosarchaea group</taxon>
        <taxon>Methanomicrobia</taxon>
        <taxon>Methanomicrobiales</taxon>
        <taxon>Methanospirillaceae</taxon>
        <taxon>Methanospirillum</taxon>
    </lineage>
</organism>
<dbReference type="InterPro" id="IPR017871">
    <property type="entry name" value="ABC_transporter-like_CS"/>
</dbReference>
<dbReference type="SMART" id="SM00382">
    <property type="entry name" value="AAA"/>
    <property type="match status" value="1"/>
</dbReference>
<dbReference type="InterPro" id="IPR005894">
    <property type="entry name" value="DrrA"/>
</dbReference>
<dbReference type="GO" id="GO:0016887">
    <property type="term" value="F:ATP hydrolysis activity"/>
    <property type="evidence" value="ECO:0007669"/>
    <property type="project" value="InterPro"/>
</dbReference>
<dbReference type="NCBIfam" id="TIGR01188">
    <property type="entry name" value="drrA"/>
    <property type="match status" value="1"/>
</dbReference>
<reference evidence="10 11" key="1">
    <citation type="submission" date="2021-05" db="EMBL/GenBank/DDBJ databases">
        <title>A novel Methanospirillum isolate from a pyrite-forming mixed culture.</title>
        <authorList>
            <person name="Bunk B."/>
            <person name="Sproer C."/>
            <person name="Spring S."/>
            <person name="Pester M."/>
        </authorList>
    </citation>
    <scope>NUCLEOTIDE SEQUENCE [LARGE SCALE GENOMIC DNA]</scope>
    <source>
        <strain evidence="10 11">J.3.6.1-F.2.7.3</strain>
    </source>
</reference>
<accession>A0A8E7B100</accession>
<dbReference type="EMBL" id="CP075546">
    <property type="protein sequence ID" value="QVV88473.1"/>
    <property type="molecule type" value="Genomic_DNA"/>
</dbReference>
<evidence type="ECO:0000313" key="10">
    <source>
        <dbReference type="EMBL" id="QVV88473.1"/>
    </source>
</evidence>
<proteinExistence type="inferred from homology"/>
<keyword evidence="6" id="KW-1278">Translocase</keyword>
<keyword evidence="7" id="KW-0472">Membrane</keyword>
<comment type="subcellular location">
    <subcellularLocation>
        <location evidence="1">Cell membrane</location>
        <topology evidence="1">Peripheral membrane protein</topology>
        <orientation evidence="1">Cytoplasmic side</orientation>
    </subcellularLocation>
</comment>
<dbReference type="Proteomes" id="UP000680656">
    <property type="component" value="Chromosome"/>
</dbReference>
<evidence type="ECO:0000313" key="11">
    <source>
        <dbReference type="Proteomes" id="UP000680656"/>
    </source>
</evidence>
<dbReference type="GO" id="GO:1900753">
    <property type="term" value="P:doxorubicin transport"/>
    <property type="evidence" value="ECO:0007669"/>
    <property type="project" value="InterPro"/>
</dbReference>
<dbReference type="PROSITE" id="PS50893">
    <property type="entry name" value="ABC_TRANSPORTER_2"/>
    <property type="match status" value="1"/>
</dbReference>
<dbReference type="PANTHER" id="PTHR43582">
    <property type="entry name" value="LINEARMYCIN RESISTANCE ATP-BINDING PROTEIN LNRL"/>
    <property type="match status" value="1"/>
</dbReference>
<dbReference type="KEGG" id="mrtj:KHC33_14270"/>
<dbReference type="PANTHER" id="PTHR43582:SF2">
    <property type="entry name" value="LINEARMYCIN RESISTANCE ATP-BINDING PROTEIN LNRL"/>
    <property type="match status" value="1"/>
</dbReference>
<keyword evidence="3" id="KW-1003">Cell membrane</keyword>
<feature type="domain" description="ABC transporter" evidence="9">
    <location>
        <begin position="5"/>
        <end position="236"/>
    </location>
</feature>
<evidence type="ECO:0000256" key="8">
    <source>
        <dbReference type="ARBA" id="ARBA00049985"/>
    </source>
</evidence>
<evidence type="ECO:0000256" key="5">
    <source>
        <dbReference type="ARBA" id="ARBA00022840"/>
    </source>
</evidence>
<dbReference type="InterPro" id="IPR003593">
    <property type="entry name" value="AAA+_ATPase"/>
</dbReference>
<name>A0A8E7B100_9EURY</name>
<dbReference type="AlphaFoldDB" id="A0A8E7B100"/>
<dbReference type="PROSITE" id="PS00211">
    <property type="entry name" value="ABC_TRANSPORTER_1"/>
    <property type="match status" value="1"/>
</dbReference>
<keyword evidence="2" id="KW-0813">Transport</keyword>
<protein>
    <submittedName>
        <fullName evidence="10">ATP-binding cassette domain-containing protein</fullName>
    </submittedName>
</protein>
<dbReference type="Pfam" id="PF13732">
    <property type="entry name" value="DrrA1-3_C"/>
    <property type="match status" value="1"/>
</dbReference>
<evidence type="ECO:0000256" key="1">
    <source>
        <dbReference type="ARBA" id="ARBA00004413"/>
    </source>
</evidence>
<dbReference type="InterPro" id="IPR003439">
    <property type="entry name" value="ABC_transporter-like_ATP-bd"/>
</dbReference>
<dbReference type="SUPFAM" id="SSF52540">
    <property type="entry name" value="P-loop containing nucleoside triphosphate hydrolases"/>
    <property type="match status" value="1"/>
</dbReference>
<dbReference type="GO" id="GO:0005886">
    <property type="term" value="C:plasma membrane"/>
    <property type="evidence" value="ECO:0007669"/>
    <property type="project" value="UniProtKB-SubCell"/>
</dbReference>
<evidence type="ECO:0000259" key="9">
    <source>
        <dbReference type="PROSITE" id="PS50893"/>
    </source>
</evidence>
<dbReference type="GO" id="GO:0043215">
    <property type="term" value="P:daunorubicin transport"/>
    <property type="evidence" value="ECO:0007669"/>
    <property type="project" value="InterPro"/>
</dbReference>
<keyword evidence="4" id="KW-0547">Nucleotide-binding</keyword>
<dbReference type="Pfam" id="PF00005">
    <property type="entry name" value="ABC_tran"/>
    <property type="match status" value="1"/>
</dbReference>
<evidence type="ECO:0000256" key="3">
    <source>
        <dbReference type="ARBA" id="ARBA00022475"/>
    </source>
</evidence>
<dbReference type="Gene3D" id="3.40.50.300">
    <property type="entry name" value="P-loop containing nucleotide triphosphate hydrolases"/>
    <property type="match status" value="1"/>
</dbReference>
<evidence type="ECO:0000256" key="7">
    <source>
        <dbReference type="ARBA" id="ARBA00023136"/>
    </source>
</evidence>
<keyword evidence="5 10" id="KW-0067">ATP-binding</keyword>
<evidence type="ECO:0000256" key="4">
    <source>
        <dbReference type="ARBA" id="ARBA00022741"/>
    </source>
</evidence>
<gene>
    <name evidence="10" type="ORF">KHC33_14270</name>
</gene>
<dbReference type="RefSeq" id="WP_214419282.1">
    <property type="nucleotide sequence ID" value="NZ_CP075546.1"/>
</dbReference>
<dbReference type="GO" id="GO:0005524">
    <property type="term" value="F:ATP binding"/>
    <property type="evidence" value="ECO:0007669"/>
    <property type="project" value="UniProtKB-KW"/>
</dbReference>
<dbReference type="GeneID" id="65098372"/>
<evidence type="ECO:0000256" key="2">
    <source>
        <dbReference type="ARBA" id="ARBA00022448"/>
    </source>
</evidence>
<evidence type="ECO:0000256" key="6">
    <source>
        <dbReference type="ARBA" id="ARBA00022967"/>
    </source>
</evidence>
<comment type="similarity">
    <text evidence="8">Belongs to the ABC transporter superfamily. Drug exporter-1 (DrugE1) (TC 3.A.1.105) family.</text>
</comment>
<keyword evidence="11" id="KW-1185">Reference proteome</keyword>
<sequence length="328" mass="37439">MTPAIQVQDLTKKFNDLVAVNHISFEIEQGEIFGLLGPNGAGKTTTLSMLSTMQKPTQGTAIVQGKDVEKNEDDVRKAIGIVFQDQSLDEELTAMENMDFHGRLYRIPPDVRAQRTDELLRLVELYDRKHDIVKTFSGGMRRRLEIARGLLHHPSVLFLDEPTLGLDPQTRNHLWQYIASLSKEKHITIILTTHYMEEADRLCDRIAIIDHGTIIALDTPQNLKNGIGGDIITITTSDPATVVQILTKPWIHRVEQHHDKIRINLENAEQHISEIISLLNQHSIPIHSVSIHKPTLEDVFLSFTGKTIREQEIDGKEMMRMHRKMMRH</sequence>
<dbReference type="FunFam" id="3.40.50.300:FF:000589">
    <property type="entry name" value="ABC transporter, ATP-binding subunit"/>
    <property type="match status" value="1"/>
</dbReference>
<dbReference type="InterPro" id="IPR025302">
    <property type="entry name" value="DrrA1/2-like_C"/>
</dbReference>
<dbReference type="InterPro" id="IPR027417">
    <property type="entry name" value="P-loop_NTPase"/>
</dbReference>